<evidence type="ECO:0000313" key="1">
    <source>
        <dbReference type="EMBL" id="KIC59576.1"/>
    </source>
</evidence>
<organism evidence="1 2">
    <name type="scientific">Microbacterium hominis</name>
    <dbReference type="NCBI Taxonomy" id="162426"/>
    <lineage>
        <taxon>Bacteria</taxon>
        <taxon>Bacillati</taxon>
        <taxon>Actinomycetota</taxon>
        <taxon>Actinomycetes</taxon>
        <taxon>Micrococcales</taxon>
        <taxon>Microbacteriaceae</taxon>
        <taxon>Microbacterium</taxon>
    </lineage>
</organism>
<reference evidence="1 2" key="1">
    <citation type="submission" date="2014-12" db="EMBL/GenBank/DDBJ databases">
        <title>Genome sequencing of Microbacterium hominis TPW29.</title>
        <authorList>
            <person name="Tan P.W."/>
            <person name="Chan K.-G."/>
        </authorList>
    </citation>
    <scope>NUCLEOTIDE SEQUENCE [LARGE SCALE GENOMIC DNA]</scope>
    <source>
        <strain evidence="1 2">TPW29</strain>
    </source>
</reference>
<sequence>MSGGDVTVVVVTLDAVAGRVEASGMIPTLSEDGGRCTLTLKRGDLVRTAEVEATAAREATYCGLVTIPVTDLGPGQWTAVLSYVSASHFGVSAEKTVNVS</sequence>
<gene>
    <name evidence="1" type="ORF">RM52_02735</name>
</gene>
<accession>A0A0B4CYT9</accession>
<protein>
    <submittedName>
        <fullName evidence="1">Uncharacterized protein</fullName>
    </submittedName>
</protein>
<evidence type="ECO:0000313" key="2">
    <source>
        <dbReference type="Proteomes" id="UP000031202"/>
    </source>
</evidence>
<dbReference type="EMBL" id="JWSZ01000002">
    <property type="protein sequence ID" value="KIC59576.1"/>
    <property type="molecule type" value="Genomic_DNA"/>
</dbReference>
<dbReference type="AlphaFoldDB" id="A0A0B4CYT9"/>
<dbReference type="Proteomes" id="UP000031202">
    <property type="component" value="Unassembled WGS sequence"/>
</dbReference>
<proteinExistence type="predicted"/>
<comment type="caution">
    <text evidence="1">The sequence shown here is derived from an EMBL/GenBank/DDBJ whole genome shotgun (WGS) entry which is preliminary data.</text>
</comment>
<name>A0A0B4CYT9_9MICO</name>